<reference evidence="2 3" key="1">
    <citation type="submission" date="2013-07" db="EMBL/GenBank/DDBJ databases">
        <title>The Genome Sequence of Kwoniella mangroviensis CBS10435.</title>
        <authorList>
            <consortium name="The Broad Institute Genome Sequencing Platform"/>
            <person name="Cuomo C."/>
            <person name="Litvintseva A."/>
            <person name="Chen Y."/>
            <person name="Heitman J."/>
            <person name="Sun S."/>
            <person name="Springer D."/>
            <person name="Dromer F."/>
            <person name="Young S.K."/>
            <person name="Zeng Q."/>
            <person name="Gargeya S."/>
            <person name="Fitzgerald M."/>
            <person name="Abouelleil A."/>
            <person name="Alvarado L."/>
            <person name="Berlin A.M."/>
            <person name="Chapman S.B."/>
            <person name="Dewar J."/>
            <person name="Goldberg J."/>
            <person name="Griggs A."/>
            <person name="Gujja S."/>
            <person name="Hansen M."/>
            <person name="Howarth C."/>
            <person name="Imamovic A."/>
            <person name="Larimer J."/>
            <person name="McCowan C."/>
            <person name="Murphy C."/>
            <person name="Pearson M."/>
            <person name="Priest M."/>
            <person name="Roberts A."/>
            <person name="Saif S."/>
            <person name="Shea T."/>
            <person name="Sykes S."/>
            <person name="Wortman J."/>
            <person name="Nusbaum C."/>
            <person name="Birren B."/>
        </authorList>
    </citation>
    <scope>NUCLEOTIDE SEQUENCE [LARGE SCALE GENOMIC DNA]</scope>
    <source>
        <strain evidence="2 3">CBS 10435</strain>
    </source>
</reference>
<evidence type="ECO:0000313" key="2">
    <source>
        <dbReference type="EMBL" id="OCF60580.1"/>
    </source>
</evidence>
<dbReference type="EMBL" id="KI669459">
    <property type="protein sequence ID" value="OCF60580.1"/>
    <property type="molecule type" value="Genomic_DNA"/>
</dbReference>
<proteinExistence type="predicted"/>
<evidence type="ECO:0000256" key="1">
    <source>
        <dbReference type="SAM" id="MobiDB-lite"/>
    </source>
</evidence>
<dbReference type="AlphaFoldDB" id="A0A1B9IYH0"/>
<organism evidence="2 3">
    <name type="scientific">Kwoniella mangroviensis CBS 10435</name>
    <dbReference type="NCBI Taxonomy" id="1331196"/>
    <lineage>
        <taxon>Eukaryota</taxon>
        <taxon>Fungi</taxon>
        <taxon>Dikarya</taxon>
        <taxon>Basidiomycota</taxon>
        <taxon>Agaricomycotina</taxon>
        <taxon>Tremellomycetes</taxon>
        <taxon>Tremellales</taxon>
        <taxon>Cryptococcaceae</taxon>
        <taxon>Kwoniella</taxon>
    </lineage>
</organism>
<feature type="region of interest" description="Disordered" evidence="1">
    <location>
        <begin position="1"/>
        <end position="28"/>
    </location>
</feature>
<gene>
    <name evidence="2" type="ORF">L486_00215</name>
</gene>
<evidence type="ECO:0000313" key="3">
    <source>
        <dbReference type="Proteomes" id="UP000092583"/>
    </source>
</evidence>
<keyword evidence="3" id="KW-1185">Reference proteome</keyword>
<dbReference type="Proteomes" id="UP000092583">
    <property type="component" value="Unassembled WGS sequence"/>
</dbReference>
<feature type="compositionally biased region" description="Polar residues" evidence="1">
    <location>
        <begin position="1"/>
        <end position="11"/>
    </location>
</feature>
<sequence>MPASTTPSLASRQRPRPYSIPASASTSEFIPSPSQANFRLIGDHSCSLASLGDSDQTAVLQKALQVAKAFVWSPLGLDITHAALMCNEPPREKGAPAVPMYDWTTATLHPDKMKSLEDFKSSTELETVVNTKTKDYAFVDTDEPTTIHIQYALVAAGGKAYSLREAHPDVAAGHILFLAVTLAHELQHVIRLASLGLLHDTPPSLWDLMHSRPAVLKEKDEKDQEITKEVIWGEGEYYFETAFLGGRLDAYLKDHPLFEDQIDYLGISFMQGGKRYSLQIPPIFIRQLVDTPEQCADILPLTRHRSKAIEGYLSGDRLREREPEPQVATRRIVNPNYFVNISPSPSPKKAKAPQHFTNFEDKLAYMEELKVQHRKFAPDQSLPVIEFDGLSDDRCGTKRLIVGRT</sequence>
<reference evidence="3" key="2">
    <citation type="submission" date="2013-12" db="EMBL/GenBank/DDBJ databases">
        <title>Evolution of pathogenesis and genome organization in the Tremellales.</title>
        <authorList>
            <person name="Cuomo C."/>
            <person name="Litvintseva A."/>
            <person name="Heitman J."/>
            <person name="Chen Y."/>
            <person name="Sun S."/>
            <person name="Springer D."/>
            <person name="Dromer F."/>
            <person name="Young S."/>
            <person name="Zeng Q."/>
            <person name="Chapman S."/>
            <person name="Gujja S."/>
            <person name="Saif S."/>
            <person name="Birren B."/>
        </authorList>
    </citation>
    <scope>NUCLEOTIDE SEQUENCE [LARGE SCALE GENOMIC DNA]</scope>
    <source>
        <strain evidence="3">CBS 10435</strain>
    </source>
</reference>
<accession>A0A1B9IYH0</accession>
<protein>
    <submittedName>
        <fullName evidence="2">Uncharacterized protein</fullName>
    </submittedName>
</protein>
<name>A0A1B9IYH0_9TREE</name>